<reference evidence="2 3" key="1">
    <citation type="submission" date="2021-06" db="EMBL/GenBank/DDBJ databases">
        <authorList>
            <person name="Kallberg Y."/>
            <person name="Tangrot J."/>
            <person name="Rosling A."/>
        </authorList>
    </citation>
    <scope>NUCLEOTIDE SEQUENCE [LARGE SCALE GENOMIC DNA]</scope>
    <source>
        <strain evidence="2 3">120-4 pot B 10/14</strain>
    </source>
</reference>
<evidence type="ECO:0000256" key="1">
    <source>
        <dbReference type="SAM" id="MobiDB-lite"/>
    </source>
</evidence>
<keyword evidence="3" id="KW-1185">Reference proteome</keyword>
<proteinExistence type="predicted"/>
<dbReference type="EMBL" id="CAJVQB010111006">
    <property type="protein sequence ID" value="CAG8852331.1"/>
    <property type="molecule type" value="Genomic_DNA"/>
</dbReference>
<evidence type="ECO:0000313" key="2">
    <source>
        <dbReference type="EMBL" id="CAG8852331.1"/>
    </source>
</evidence>
<protein>
    <submittedName>
        <fullName evidence="2">11798_t:CDS:1</fullName>
    </submittedName>
</protein>
<evidence type="ECO:0000313" key="3">
    <source>
        <dbReference type="Proteomes" id="UP000789901"/>
    </source>
</evidence>
<feature type="non-terminal residue" evidence="2">
    <location>
        <position position="1"/>
    </location>
</feature>
<accession>A0ABN7XAX8</accession>
<gene>
    <name evidence="2" type="ORF">GMARGA_LOCUS41170</name>
</gene>
<name>A0ABN7XAX8_GIGMA</name>
<organism evidence="2 3">
    <name type="scientific">Gigaspora margarita</name>
    <dbReference type="NCBI Taxonomy" id="4874"/>
    <lineage>
        <taxon>Eukaryota</taxon>
        <taxon>Fungi</taxon>
        <taxon>Fungi incertae sedis</taxon>
        <taxon>Mucoromycota</taxon>
        <taxon>Glomeromycotina</taxon>
        <taxon>Glomeromycetes</taxon>
        <taxon>Diversisporales</taxon>
        <taxon>Gigasporaceae</taxon>
        <taxon>Gigaspora</taxon>
    </lineage>
</organism>
<comment type="caution">
    <text evidence="2">The sequence shown here is derived from an EMBL/GenBank/DDBJ whole genome shotgun (WGS) entry which is preliminary data.</text>
</comment>
<feature type="region of interest" description="Disordered" evidence="1">
    <location>
        <begin position="21"/>
        <end position="46"/>
    </location>
</feature>
<dbReference type="Proteomes" id="UP000789901">
    <property type="component" value="Unassembled WGS sequence"/>
</dbReference>
<sequence length="46" mass="5214">QGPTKKDPEKQDNTLVKKKINSSIKHETNSNIDATSNEDFLTPNMR</sequence>
<feature type="compositionally biased region" description="Polar residues" evidence="1">
    <location>
        <begin position="29"/>
        <end position="46"/>
    </location>
</feature>